<keyword evidence="40" id="KW-1185">Reference proteome</keyword>
<evidence type="ECO:0000259" key="38">
    <source>
        <dbReference type="PROSITE" id="PS51977"/>
    </source>
</evidence>
<evidence type="ECO:0000256" key="18">
    <source>
        <dbReference type="ARBA" id="ARBA00022859"/>
    </source>
</evidence>
<dbReference type="FunFam" id="3.90.228.10:FF:000002">
    <property type="entry name" value="Poly [ADP-ribose] polymerase"/>
    <property type="match status" value="1"/>
</dbReference>
<evidence type="ECO:0000256" key="14">
    <source>
        <dbReference type="ARBA" id="ARBA00022737"/>
    </source>
</evidence>
<dbReference type="Pfam" id="PF21728">
    <property type="entry name" value="PADR1_N"/>
    <property type="match status" value="1"/>
</dbReference>
<dbReference type="Gene3D" id="1.10.20.130">
    <property type="match status" value="1"/>
</dbReference>
<keyword evidence="20 32" id="KW-0520">NAD</keyword>
<dbReference type="GO" id="GO:0008270">
    <property type="term" value="F:zinc ion binding"/>
    <property type="evidence" value="ECO:0007669"/>
    <property type="project" value="UniProtKB-KW"/>
</dbReference>
<evidence type="ECO:0000256" key="23">
    <source>
        <dbReference type="ARBA" id="ARBA00023242"/>
    </source>
</evidence>
<evidence type="ECO:0000256" key="12">
    <source>
        <dbReference type="ARBA" id="ARBA00022695"/>
    </source>
</evidence>
<feature type="compositionally biased region" description="Basic and acidic residues" evidence="33">
    <location>
        <begin position="361"/>
        <end position="375"/>
    </location>
</feature>
<evidence type="ECO:0000256" key="22">
    <source>
        <dbReference type="ARBA" id="ARBA00023163"/>
    </source>
</evidence>
<accession>A0AAN9VM33</accession>
<keyword evidence="17 32" id="KW-0862">Zinc</keyword>
<dbReference type="GO" id="GO:0006302">
    <property type="term" value="P:double-strand break repair"/>
    <property type="evidence" value="ECO:0007669"/>
    <property type="project" value="TreeGrafter"/>
</dbReference>
<evidence type="ECO:0000256" key="13">
    <source>
        <dbReference type="ARBA" id="ARBA00022723"/>
    </source>
</evidence>
<name>A0AAN9VM33_9ORTH</name>
<comment type="catalytic activity">
    <reaction evidence="29">
        <text>L-tyrosyl-[protein] + NAD(+) = O-(ADP-D-ribosyl)-L-tyrosyl-[protein] + nicotinamide + H(+)</text>
        <dbReference type="Rhea" id="RHEA:58236"/>
        <dbReference type="Rhea" id="RHEA-COMP:10136"/>
        <dbReference type="Rhea" id="RHEA-COMP:15092"/>
        <dbReference type="ChEBI" id="CHEBI:15378"/>
        <dbReference type="ChEBI" id="CHEBI:17154"/>
        <dbReference type="ChEBI" id="CHEBI:46858"/>
        <dbReference type="ChEBI" id="CHEBI:57540"/>
        <dbReference type="ChEBI" id="CHEBI:142557"/>
    </reaction>
    <physiologicalReaction direction="left-to-right" evidence="29">
        <dbReference type="Rhea" id="RHEA:58237"/>
    </physiologicalReaction>
</comment>
<dbReference type="GO" id="GO:0016779">
    <property type="term" value="F:nucleotidyltransferase activity"/>
    <property type="evidence" value="ECO:0007669"/>
    <property type="project" value="UniProtKB-KW"/>
</dbReference>
<dbReference type="EC" id="2.4.2.30" evidence="4 32"/>
<comment type="subcellular location">
    <subcellularLocation>
        <location evidence="1">Chromosome</location>
    </subcellularLocation>
    <subcellularLocation>
        <location evidence="2">Cytoplasm</location>
        <location evidence="2">Cytosol</location>
    </subcellularLocation>
    <subcellularLocation>
        <location evidence="3">Nucleus</location>
        <location evidence="3">Nucleolus</location>
    </subcellularLocation>
</comment>
<dbReference type="SMART" id="SM01336">
    <property type="entry name" value="zf-PARP"/>
    <property type="match status" value="2"/>
</dbReference>
<dbReference type="EMBL" id="JAZDUA010000228">
    <property type="protein sequence ID" value="KAK7863507.1"/>
    <property type="molecule type" value="Genomic_DNA"/>
</dbReference>
<dbReference type="InterPro" id="IPR001510">
    <property type="entry name" value="Znf_PARP"/>
</dbReference>
<evidence type="ECO:0000256" key="16">
    <source>
        <dbReference type="ARBA" id="ARBA00022771"/>
    </source>
</evidence>
<dbReference type="InterPro" id="IPR036930">
    <property type="entry name" value="WGR_dom_sf"/>
</dbReference>
<feature type="domain" description="PARP alpha-helical" evidence="37">
    <location>
        <begin position="646"/>
        <end position="763"/>
    </location>
</feature>
<evidence type="ECO:0000256" key="15">
    <source>
        <dbReference type="ARBA" id="ARBA00022765"/>
    </source>
</evidence>
<dbReference type="GO" id="GO:1990404">
    <property type="term" value="F:NAD+-protein mono-ADP-ribosyltransferase activity"/>
    <property type="evidence" value="ECO:0007669"/>
    <property type="project" value="TreeGrafter"/>
</dbReference>
<evidence type="ECO:0000256" key="10">
    <source>
        <dbReference type="ARBA" id="ARBA00022676"/>
    </source>
</evidence>
<dbReference type="InterPro" id="IPR049296">
    <property type="entry name" value="PARP1-like_PADR1_N"/>
</dbReference>
<dbReference type="InterPro" id="IPR012982">
    <property type="entry name" value="PARP1-like_PADR1_Zn_ribbon"/>
</dbReference>
<evidence type="ECO:0000256" key="7">
    <source>
        <dbReference type="ARBA" id="ARBA00022499"/>
    </source>
</evidence>
<dbReference type="PROSITE" id="PS00347">
    <property type="entry name" value="ZF_PARP_1"/>
    <property type="match status" value="1"/>
</dbReference>
<keyword evidence="8" id="KW-0021">Allosteric enzyme</keyword>
<evidence type="ECO:0000256" key="27">
    <source>
        <dbReference type="ARBA" id="ARBA00033987"/>
    </source>
</evidence>
<evidence type="ECO:0000256" key="19">
    <source>
        <dbReference type="ARBA" id="ARBA00023015"/>
    </source>
</evidence>
<dbReference type="Pfam" id="PF00645">
    <property type="entry name" value="zf-PARP"/>
    <property type="match status" value="2"/>
</dbReference>
<keyword evidence="5" id="KW-0158">Chromosome</keyword>
<dbReference type="FunFam" id="1.20.142.10:FF:000001">
    <property type="entry name" value="Poly [ADP-ribose] polymerase"/>
    <property type="match status" value="1"/>
</dbReference>
<dbReference type="SUPFAM" id="SSF142921">
    <property type="entry name" value="WGR domain-like"/>
    <property type="match status" value="1"/>
</dbReference>
<dbReference type="PIRSF" id="PIRSF000489">
    <property type="entry name" value="NAD_ADPRT"/>
    <property type="match status" value="1"/>
</dbReference>
<dbReference type="InterPro" id="IPR008288">
    <property type="entry name" value="PARP"/>
</dbReference>
<evidence type="ECO:0000256" key="3">
    <source>
        <dbReference type="ARBA" id="ARBA00004604"/>
    </source>
</evidence>
<dbReference type="PROSITE" id="PS52007">
    <property type="entry name" value="PADR1"/>
    <property type="match status" value="1"/>
</dbReference>
<evidence type="ECO:0000256" key="11">
    <source>
        <dbReference type="ARBA" id="ARBA00022679"/>
    </source>
</evidence>
<dbReference type="CDD" id="cd08001">
    <property type="entry name" value="WGR_PARP1_like"/>
    <property type="match status" value="1"/>
</dbReference>
<proteinExistence type="inferred from homology"/>
<evidence type="ECO:0000256" key="30">
    <source>
        <dbReference type="ARBA" id="ARBA00048575"/>
    </source>
</evidence>
<comment type="catalytic activity">
    <reaction evidence="30">
        <text>L-seryl-[protein] + NAD(+) = O-(ADP-D-ribosyl)-L-seryl-[protein] + nicotinamide + H(+)</text>
        <dbReference type="Rhea" id="RHEA:58232"/>
        <dbReference type="Rhea" id="RHEA-COMP:9863"/>
        <dbReference type="Rhea" id="RHEA-COMP:15091"/>
        <dbReference type="ChEBI" id="CHEBI:15378"/>
        <dbReference type="ChEBI" id="CHEBI:17154"/>
        <dbReference type="ChEBI" id="CHEBI:29999"/>
        <dbReference type="ChEBI" id="CHEBI:57540"/>
        <dbReference type="ChEBI" id="CHEBI:142556"/>
    </reaction>
    <physiologicalReaction direction="left-to-right" evidence="30">
        <dbReference type="Rhea" id="RHEA:58233"/>
    </physiologicalReaction>
</comment>
<dbReference type="Pfam" id="PF00533">
    <property type="entry name" value="BRCT"/>
    <property type="match status" value="1"/>
</dbReference>
<dbReference type="Gene3D" id="3.30.1740.10">
    <property type="entry name" value="Zinc finger, PARP-type"/>
    <property type="match status" value="2"/>
</dbReference>
<keyword evidence="16" id="KW-0863">Zinc-finger</keyword>
<gene>
    <name evidence="39" type="ORF">R5R35_009060</name>
</gene>
<dbReference type="Gene3D" id="3.40.50.10190">
    <property type="entry name" value="BRCT domain"/>
    <property type="match status" value="1"/>
</dbReference>
<comment type="catalytic activity">
    <reaction evidence="28">
        <text>L-histidyl-[protein] + NAD(+) = N(tele)-(ADP-D-ribosyl)-L-histidyl-[protein] + nicotinamide + H(+)</text>
        <dbReference type="Rhea" id="RHEA:72071"/>
        <dbReference type="Rhea" id="RHEA-COMP:9745"/>
        <dbReference type="Rhea" id="RHEA-COMP:18085"/>
        <dbReference type="ChEBI" id="CHEBI:15378"/>
        <dbReference type="ChEBI" id="CHEBI:17154"/>
        <dbReference type="ChEBI" id="CHEBI:29979"/>
        <dbReference type="ChEBI" id="CHEBI:57540"/>
        <dbReference type="ChEBI" id="CHEBI:191398"/>
    </reaction>
    <physiologicalReaction direction="left-to-right" evidence="28">
        <dbReference type="Rhea" id="RHEA:72072"/>
    </physiologicalReaction>
</comment>
<keyword evidence="9" id="KW-0399">Innate immunity</keyword>
<evidence type="ECO:0000256" key="26">
    <source>
        <dbReference type="ARBA" id="ARBA00024347"/>
    </source>
</evidence>
<dbReference type="PROSITE" id="PS50064">
    <property type="entry name" value="ZF_PARP_2"/>
    <property type="match status" value="2"/>
</dbReference>
<feature type="region of interest" description="Disordered" evidence="33">
    <location>
        <begin position="361"/>
        <end position="380"/>
    </location>
</feature>
<keyword evidence="10 32" id="KW-0328">Glycosyltransferase</keyword>
<evidence type="ECO:0000256" key="2">
    <source>
        <dbReference type="ARBA" id="ARBA00004514"/>
    </source>
</evidence>
<feature type="domain" description="PARP-type" evidence="34">
    <location>
        <begin position="117"/>
        <end position="206"/>
    </location>
</feature>
<dbReference type="SMART" id="SM01335">
    <property type="entry name" value="PADR1"/>
    <property type="match status" value="1"/>
</dbReference>
<dbReference type="Gene3D" id="1.20.142.10">
    <property type="entry name" value="Poly(ADP-ribose) polymerase, regulatory domain"/>
    <property type="match status" value="1"/>
</dbReference>
<comment type="similarity">
    <text evidence="26">Belongs to the ARTD/PARP family.</text>
</comment>
<feature type="region of interest" description="Disordered" evidence="33">
    <location>
        <begin position="198"/>
        <end position="236"/>
    </location>
</feature>
<dbReference type="Proteomes" id="UP001378592">
    <property type="component" value="Unassembled WGS sequence"/>
</dbReference>
<dbReference type="InterPro" id="IPR004102">
    <property type="entry name" value="Poly(ADP-ribose)pol_reg_dom"/>
</dbReference>
<dbReference type="InterPro" id="IPR036616">
    <property type="entry name" value="Poly(ADP-ribose)pol_reg_dom_sf"/>
</dbReference>
<keyword evidence="19" id="KW-0805">Transcription regulation</keyword>
<keyword evidence="11 32" id="KW-0808">Transferase</keyword>
<dbReference type="InterPro" id="IPR036957">
    <property type="entry name" value="Znf_PARP_sf"/>
</dbReference>
<keyword evidence="7" id="KW-1017">Isopeptide bond</keyword>
<dbReference type="SUPFAM" id="SSF52113">
    <property type="entry name" value="BRCT domain"/>
    <property type="match status" value="1"/>
</dbReference>
<evidence type="ECO:0000256" key="5">
    <source>
        <dbReference type="ARBA" id="ARBA00022454"/>
    </source>
</evidence>
<dbReference type="GO" id="GO:0003677">
    <property type="term" value="F:DNA binding"/>
    <property type="evidence" value="ECO:0007669"/>
    <property type="project" value="UniProtKB-UniRule"/>
</dbReference>
<dbReference type="InterPro" id="IPR038650">
    <property type="entry name" value="PADR1_C_dom_sf"/>
</dbReference>
<dbReference type="Gene3D" id="3.90.228.10">
    <property type="match status" value="1"/>
</dbReference>
<dbReference type="InterPro" id="IPR012317">
    <property type="entry name" value="Poly(ADP-ribose)pol_cat_dom"/>
</dbReference>
<comment type="catalytic activity">
    <reaction evidence="24">
        <text>L-glutamyl-[protein] + NAD(+) = 5-O-(ADP-D-ribosyl)-L-glutamyl-[protein] + nicotinamide</text>
        <dbReference type="Rhea" id="RHEA:58224"/>
        <dbReference type="Rhea" id="RHEA-COMP:10208"/>
        <dbReference type="Rhea" id="RHEA-COMP:15089"/>
        <dbReference type="ChEBI" id="CHEBI:17154"/>
        <dbReference type="ChEBI" id="CHEBI:29973"/>
        <dbReference type="ChEBI" id="CHEBI:57540"/>
        <dbReference type="ChEBI" id="CHEBI:142540"/>
    </reaction>
    <physiologicalReaction direction="left-to-right" evidence="24">
        <dbReference type="Rhea" id="RHEA:58225"/>
    </physiologicalReaction>
</comment>
<keyword evidence="22" id="KW-0804">Transcription</keyword>
<evidence type="ECO:0000256" key="1">
    <source>
        <dbReference type="ARBA" id="ARBA00004286"/>
    </source>
</evidence>
<dbReference type="SUPFAM" id="SSF56399">
    <property type="entry name" value="ADP-ribosylation"/>
    <property type="match status" value="1"/>
</dbReference>
<feature type="domain" description="WGR" evidence="38">
    <location>
        <begin position="527"/>
        <end position="623"/>
    </location>
</feature>
<feature type="compositionally biased region" description="Basic and acidic residues" evidence="33">
    <location>
        <begin position="198"/>
        <end position="212"/>
    </location>
</feature>
<dbReference type="GO" id="GO:0051287">
    <property type="term" value="F:NAD binding"/>
    <property type="evidence" value="ECO:0007669"/>
    <property type="project" value="UniProtKB-UniRule"/>
</dbReference>
<evidence type="ECO:0000256" key="8">
    <source>
        <dbReference type="ARBA" id="ARBA00022533"/>
    </source>
</evidence>
<evidence type="ECO:0000256" key="24">
    <source>
        <dbReference type="ARBA" id="ARBA00024159"/>
    </source>
</evidence>
<keyword evidence="14" id="KW-0677">Repeat</keyword>
<dbReference type="Pfam" id="PF08063">
    <property type="entry name" value="Zn_ribbon_PADR1"/>
    <property type="match status" value="1"/>
</dbReference>
<keyword evidence="18" id="KW-0391">Immunity</keyword>
<keyword evidence="15" id="KW-0013">ADP-ribosylation</keyword>
<keyword evidence="12" id="KW-0548">Nucleotidyltransferase</keyword>
<evidence type="ECO:0000256" key="31">
    <source>
        <dbReference type="ARBA" id="ARBA00071874"/>
    </source>
</evidence>
<evidence type="ECO:0000256" key="6">
    <source>
        <dbReference type="ARBA" id="ARBA00022490"/>
    </source>
</evidence>
<evidence type="ECO:0000259" key="35">
    <source>
        <dbReference type="PROSITE" id="PS50172"/>
    </source>
</evidence>
<reference evidence="39 40" key="1">
    <citation type="submission" date="2024-03" db="EMBL/GenBank/DDBJ databases">
        <title>The genome assembly and annotation of the cricket Gryllus longicercus Weissman &amp; Gray.</title>
        <authorList>
            <person name="Szrajer S."/>
            <person name="Gray D."/>
            <person name="Ylla G."/>
        </authorList>
    </citation>
    <scope>NUCLEOTIDE SEQUENCE [LARGE SCALE GENOMIC DNA]</scope>
    <source>
        <strain evidence="39">DAG 2021-001</strain>
        <tissue evidence="39">Whole body minus gut</tissue>
    </source>
</reference>
<evidence type="ECO:0000256" key="21">
    <source>
        <dbReference type="ARBA" id="ARBA00023125"/>
    </source>
</evidence>
<feature type="domain" description="PARP-type" evidence="34">
    <location>
        <begin position="10"/>
        <end position="92"/>
    </location>
</feature>
<dbReference type="GO" id="GO:0003950">
    <property type="term" value="F:NAD+ poly-ADP-ribosyltransferase activity"/>
    <property type="evidence" value="ECO:0007669"/>
    <property type="project" value="UniProtKB-UniRule"/>
</dbReference>
<protein>
    <recommendedName>
        <fullName evidence="31 32">Poly [ADP-ribose] polymerase</fullName>
        <ecNumber evidence="4 32">2.4.2.30</ecNumber>
    </recommendedName>
</protein>
<dbReference type="PROSITE" id="PS51977">
    <property type="entry name" value="WGR"/>
    <property type="match status" value="1"/>
</dbReference>
<dbReference type="GO" id="GO:0005694">
    <property type="term" value="C:chromosome"/>
    <property type="evidence" value="ECO:0007669"/>
    <property type="project" value="UniProtKB-SubCell"/>
</dbReference>
<dbReference type="Pfam" id="PF05406">
    <property type="entry name" value="WGR"/>
    <property type="match status" value="1"/>
</dbReference>
<evidence type="ECO:0000256" key="9">
    <source>
        <dbReference type="ARBA" id="ARBA00022588"/>
    </source>
</evidence>
<organism evidence="39 40">
    <name type="scientific">Gryllus longicercus</name>
    <dbReference type="NCBI Taxonomy" id="2509291"/>
    <lineage>
        <taxon>Eukaryota</taxon>
        <taxon>Metazoa</taxon>
        <taxon>Ecdysozoa</taxon>
        <taxon>Arthropoda</taxon>
        <taxon>Hexapoda</taxon>
        <taxon>Insecta</taxon>
        <taxon>Pterygota</taxon>
        <taxon>Neoptera</taxon>
        <taxon>Polyneoptera</taxon>
        <taxon>Orthoptera</taxon>
        <taxon>Ensifera</taxon>
        <taxon>Gryllidea</taxon>
        <taxon>Grylloidea</taxon>
        <taxon>Gryllidae</taxon>
        <taxon>Gryllinae</taxon>
        <taxon>Gryllus</taxon>
    </lineage>
</organism>
<dbReference type="InterPro" id="IPR036420">
    <property type="entry name" value="BRCT_dom_sf"/>
</dbReference>
<dbReference type="InterPro" id="IPR008893">
    <property type="entry name" value="WGR_domain"/>
</dbReference>
<sequence>MSENADDLPYRAEYSKSGRASCRGCKNQIAKETLRLAVLVQSPMFDGKVPHWYHFMCFFGKQRPKTTGDIAHFESLRWEDQEKIKKKIESVASLPAEPAKGKGKGKKRAGPGGIADFSIEYSKSSRATCRGCEQKIMKEEVRVSKKDYESDIGKRYGGQDLWHHVDCFSKLRATLEYWESGSALPGFKTLTKDDQKMVESKLPKIQPIKKEETDEADGPSEPKKAKEDPDAEKRKKQNKLMFKFRDNLKKHLNKKELSLLLEHNNQEIPSGEERMLDRLSDIMTFGALQPCEQCKGGQFTFRSGAGYQCQGDLTEWTKCLNTVEEPKRKPFKVPRELADEYDFLAKYKFVSQGKRLFDKVEPSTSKVKKEDEDAGPKVYRPPPPLQGMEFVIGSGIKKDERKKIKERVTKLGGKIVSKVHATLAAVIAPKGDVEKMGSIISEAEQFDIQVVPEDFLDEVEKTPAVDVIAKKNLADWGSDVKGRIPETKSVPKKSKSGSMFTKSVPSKVKLRLKGGNAVDPDTGLENIAHVYQKDKDIYNVVLGVTDIQSGKNSFYKLQLLQADNGNRFWCFRAWGRIGTTIGGNKLNEGTLNEMLQEFKTVYEEKTGNMWEDRHHFVKVPGKMYPVDVDYSDGNDDALNDMTSDVPSKLPKPVQELIKLMFDVNAMKKVMQEFELDLEKMPLGKLSKRQLQHALQVLTDLQELVKNNASRSQFVDASNRFYTLIPHDFGVDVPPVINTEDMIKQKLEMVESLMEMEVAYSLLKTSTTDSKGDAHILDSHYEKLKTDIEIVEKDSEEFVLLQNYVKNTHGATHTSYELEILEVFKVKRQGEDKRFKPFRKLHNRKLLWHGSRLTNFAGILSQGLRIAPPEAPATGYMFGKGIYFADMVSKSANYCCTSPQNPVGLMLLCEVALGNMYERPAADYIEKLPKNHHSCKGLGRTEPDPKAAVVRPDGVEIPLGKGVPVKKGNNLSLYYNEYIVYDVAQVNIQYLLKMDFKYKY</sequence>
<dbReference type="SMART" id="SM00773">
    <property type="entry name" value="WGR"/>
    <property type="match status" value="1"/>
</dbReference>
<feature type="domain" description="BRCT" evidence="35">
    <location>
        <begin position="380"/>
        <end position="458"/>
    </location>
</feature>
<dbReference type="InterPro" id="IPR001357">
    <property type="entry name" value="BRCT_dom"/>
</dbReference>
<dbReference type="GO" id="GO:0045087">
    <property type="term" value="P:innate immune response"/>
    <property type="evidence" value="ECO:0007669"/>
    <property type="project" value="UniProtKB-KW"/>
</dbReference>
<dbReference type="GO" id="GO:0070212">
    <property type="term" value="P:protein poly-ADP-ribosylation"/>
    <property type="evidence" value="ECO:0007669"/>
    <property type="project" value="TreeGrafter"/>
</dbReference>
<dbReference type="InterPro" id="IPR050800">
    <property type="entry name" value="ARTD/PARP"/>
</dbReference>
<evidence type="ECO:0000313" key="40">
    <source>
        <dbReference type="Proteomes" id="UP001378592"/>
    </source>
</evidence>
<comment type="catalytic activity">
    <reaction evidence="27 32">
        <text>NAD(+) + (ADP-D-ribosyl)n-acceptor = nicotinamide + (ADP-D-ribosyl)n+1-acceptor + H(+).</text>
        <dbReference type="EC" id="2.4.2.30"/>
    </reaction>
</comment>
<dbReference type="GO" id="GO:0005730">
    <property type="term" value="C:nucleolus"/>
    <property type="evidence" value="ECO:0007669"/>
    <property type="project" value="UniProtKB-SubCell"/>
</dbReference>
<dbReference type="Pfam" id="PF00644">
    <property type="entry name" value="PARP"/>
    <property type="match status" value="1"/>
</dbReference>
<evidence type="ECO:0000256" key="17">
    <source>
        <dbReference type="ARBA" id="ARBA00022833"/>
    </source>
</evidence>
<evidence type="ECO:0000256" key="4">
    <source>
        <dbReference type="ARBA" id="ARBA00012020"/>
    </source>
</evidence>
<dbReference type="PROSITE" id="PS51059">
    <property type="entry name" value="PARP_CATALYTIC"/>
    <property type="match status" value="1"/>
</dbReference>
<evidence type="ECO:0000256" key="20">
    <source>
        <dbReference type="ARBA" id="ARBA00023027"/>
    </source>
</evidence>
<dbReference type="PROSITE" id="PS51060">
    <property type="entry name" value="PARP_ALPHA_HD"/>
    <property type="match status" value="1"/>
</dbReference>
<dbReference type="SMART" id="SM00292">
    <property type="entry name" value="BRCT"/>
    <property type="match status" value="1"/>
</dbReference>
<dbReference type="PANTHER" id="PTHR10459">
    <property type="entry name" value="DNA LIGASE"/>
    <property type="match status" value="1"/>
</dbReference>
<dbReference type="FunFam" id="3.30.1740.10:FF:000004">
    <property type="entry name" value="Poly [ADP-ribose] polymerase"/>
    <property type="match status" value="1"/>
</dbReference>
<dbReference type="AlphaFoldDB" id="A0AAN9VM33"/>
<dbReference type="CDD" id="cd17747">
    <property type="entry name" value="BRCT_PARP1"/>
    <property type="match status" value="1"/>
</dbReference>
<dbReference type="SUPFAM" id="SSF47587">
    <property type="entry name" value="Domain of poly(ADP-ribose) polymerase"/>
    <property type="match status" value="1"/>
</dbReference>
<feature type="compositionally biased region" description="Basic and acidic residues" evidence="33">
    <location>
        <begin position="220"/>
        <end position="233"/>
    </location>
</feature>
<evidence type="ECO:0000259" key="36">
    <source>
        <dbReference type="PROSITE" id="PS51059"/>
    </source>
</evidence>
<feature type="domain" description="PARP catalytic" evidence="36">
    <location>
        <begin position="774"/>
        <end position="999"/>
    </location>
</feature>
<evidence type="ECO:0000256" key="25">
    <source>
        <dbReference type="ARBA" id="ARBA00024164"/>
    </source>
</evidence>
<keyword evidence="6" id="KW-0963">Cytoplasm</keyword>
<dbReference type="Gene3D" id="2.20.25.630">
    <property type="match status" value="1"/>
</dbReference>
<evidence type="ECO:0000256" key="32">
    <source>
        <dbReference type="PIRNR" id="PIRNR000489"/>
    </source>
</evidence>
<keyword evidence="13 32" id="KW-0479">Metal-binding</keyword>
<evidence type="ECO:0000256" key="28">
    <source>
        <dbReference type="ARBA" id="ARBA00048241"/>
    </source>
</evidence>
<dbReference type="PROSITE" id="PS50172">
    <property type="entry name" value="BRCT"/>
    <property type="match status" value="1"/>
</dbReference>
<evidence type="ECO:0000259" key="37">
    <source>
        <dbReference type="PROSITE" id="PS51060"/>
    </source>
</evidence>
<keyword evidence="21 32" id="KW-0238">DNA-binding</keyword>
<keyword evidence="23 32" id="KW-0539">Nucleus</keyword>
<evidence type="ECO:0000259" key="34">
    <source>
        <dbReference type="PROSITE" id="PS50064"/>
    </source>
</evidence>
<dbReference type="GO" id="GO:0005829">
    <property type="term" value="C:cytosol"/>
    <property type="evidence" value="ECO:0007669"/>
    <property type="project" value="UniProtKB-SubCell"/>
</dbReference>
<evidence type="ECO:0000256" key="29">
    <source>
        <dbReference type="ARBA" id="ARBA00048339"/>
    </source>
</evidence>
<dbReference type="SUPFAM" id="SSF57716">
    <property type="entry name" value="Glucocorticoid receptor-like (DNA-binding domain)"/>
    <property type="match status" value="2"/>
</dbReference>
<comment type="catalytic activity">
    <reaction evidence="25">
        <text>L-aspartyl-[protein] + NAD(+) = 4-O-(ADP-D-ribosyl)-L-aspartyl-[protein] + nicotinamide</text>
        <dbReference type="Rhea" id="RHEA:54424"/>
        <dbReference type="Rhea" id="RHEA-COMP:9867"/>
        <dbReference type="Rhea" id="RHEA-COMP:13832"/>
        <dbReference type="ChEBI" id="CHEBI:17154"/>
        <dbReference type="ChEBI" id="CHEBI:29961"/>
        <dbReference type="ChEBI" id="CHEBI:57540"/>
        <dbReference type="ChEBI" id="CHEBI:138102"/>
    </reaction>
    <physiologicalReaction direction="left-to-right" evidence="25">
        <dbReference type="Rhea" id="RHEA:54425"/>
    </physiologicalReaction>
</comment>
<dbReference type="PANTHER" id="PTHR10459:SF112">
    <property type="entry name" value="POLY [ADP-RIBOSE] POLYMERASE 1"/>
    <property type="match status" value="1"/>
</dbReference>
<comment type="caution">
    <text evidence="39">The sequence shown here is derived from an EMBL/GenBank/DDBJ whole genome shotgun (WGS) entry which is preliminary data.</text>
</comment>
<evidence type="ECO:0000313" key="39">
    <source>
        <dbReference type="EMBL" id="KAK7863507.1"/>
    </source>
</evidence>
<evidence type="ECO:0000256" key="33">
    <source>
        <dbReference type="SAM" id="MobiDB-lite"/>
    </source>
</evidence>
<dbReference type="CDD" id="cd01437">
    <property type="entry name" value="parp_like"/>
    <property type="match status" value="1"/>
</dbReference>
<dbReference type="Pfam" id="PF02877">
    <property type="entry name" value="PARP_reg"/>
    <property type="match status" value="1"/>
</dbReference>